<feature type="transmembrane region" description="Helical" evidence="9">
    <location>
        <begin position="285"/>
        <end position="305"/>
    </location>
</feature>
<dbReference type="Pfam" id="PF00664">
    <property type="entry name" value="ABC_membrane"/>
    <property type="match status" value="1"/>
</dbReference>
<feature type="transmembrane region" description="Helical" evidence="9">
    <location>
        <begin position="180"/>
        <end position="199"/>
    </location>
</feature>
<dbReference type="Pfam" id="PF00005">
    <property type="entry name" value="ABC_tran"/>
    <property type="match status" value="1"/>
</dbReference>
<keyword evidence="5" id="KW-0547">Nucleotide-binding</keyword>
<dbReference type="SUPFAM" id="SSF52540">
    <property type="entry name" value="P-loop containing nucleoside triphosphate hydrolases"/>
    <property type="match status" value="1"/>
</dbReference>
<evidence type="ECO:0000256" key="4">
    <source>
        <dbReference type="ARBA" id="ARBA00022692"/>
    </source>
</evidence>
<feature type="domain" description="ABC transporter" evidence="10">
    <location>
        <begin position="349"/>
        <end position="587"/>
    </location>
</feature>
<name>A0A545SLB2_9RHOB</name>
<dbReference type="GO" id="GO:0016887">
    <property type="term" value="F:ATP hydrolysis activity"/>
    <property type="evidence" value="ECO:0007669"/>
    <property type="project" value="InterPro"/>
</dbReference>
<sequence>MKTHTDAPDAETAPQSGKVDFLASLKLVTGALHTQRGRILVSIGLATLSVLLEVLPIWVIYKLILMITSGQATQSAFWLHVGLMAVTIPVGYLCFGLATRLSHVTAFNLLYGLRMRLARHLAKLPIGYFSNMRSGRAKQTMISEPEKLELLIAHAIPEGISALVSWVIVTIWLFAVDWRMALASVILTPVSLGIMSLAIRISYREASAMQDANVKMNESMVEFLAGMPVIKIFGHTHLERQDTAKAVTRLADVQSEMGRAFVPLGGTFYALILANITVILTVGVWLLYICQIGLGTLLFFVILGANYSTPLMRLFDLFHHFAHISLSATSAREVLDQLPQHDSQQHLPITTHDIVFESVNFDYGGGEVLNDVSFSASAGTVTALVGPSGSGKTTLATLIPRFYDVTGGRITLGGQDVRDMALDQLMDCVGFVFQDPFLFTATISENIRYGRPDATDDEVQDAARAACAHDFIMALPDGYDTVIGQGAQLLSGGERQRISIARAMIKDAPVVILDEATAFTDPDSEAEIQQAIKVLTRDKTLIAIAHRLHTITEADQILVLDCGRITERGRHTGLLAKGGQYARLWQDYTLSQSTPLRQKEDLP</sequence>
<dbReference type="Gene3D" id="3.40.50.300">
    <property type="entry name" value="P-loop containing nucleotide triphosphate hydrolases"/>
    <property type="match status" value="1"/>
</dbReference>
<evidence type="ECO:0000256" key="5">
    <source>
        <dbReference type="ARBA" id="ARBA00022741"/>
    </source>
</evidence>
<comment type="subcellular location">
    <subcellularLocation>
        <location evidence="1">Cell membrane</location>
        <topology evidence="1">Multi-pass membrane protein</topology>
    </subcellularLocation>
</comment>
<evidence type="ECO:0000259" key="10">
    <source>
        <dbReference type="PROSITE" id="PS50893"/>
    </source>
</evidence>
<feature type="transmembrane region" description="Helical" evidence="9">
    <location>
        <begin position="76"/>
        <end position="98"/>
    </location>
</feature>
<organism evidence="12 13">
    <name type="scientific">Aliiroseovarius halocynthiae</name>
    <dbReference type="NCBI Taxonomy" id="985055"/>
    <lineage>
        <taxon>Bacteria</taxon>
        <taxon>Pseudomonadati</taxon>
        <taxon>Pseudomonadota</taxon>
        <taxon>Alphaproteobacteria</taxon>
        <taxon>Rhodobacterales</taxon>
        <taxon>Paracoccaceae</taxon>
        <taxon>Aliiroseovarius</taxon>
    </lineage>
</organism>
<dbReference type="SMART" id="SM00382">
    <property type="entry name" value="AAA"/>
    <property type="match status" value="1"/>
</dbReference>
<accession>A0A545SLB2</accession>
<dbReference type="GO" id="GO:0015421">
    <property type="term" value="F:ABC-type oligopeptide transporter activity"/>
    <property type="evidence" value="ECO:0007669"/>
    <property type="project" value="TreeGrafter"/>
</dbReference>
<evidence type="ECO:0000256" key="2">
    <source>
        <dbReference type="ARBA" id="ARBA00022448"/>
    </source>
</evidence>
<dbReference type="InterPro" id="IPR036640">
    <property type="entry name" value="ABC1_TM_sf"/>
</dbReference>
<dbReference type="InterPro" id="IPR003439">
    <property type="entry name" value="ABC_transporter-like_ATP-bd"/>
</dbReference>
<evidence type="ECO:0000256" key="8">
    <source>
        <dbReference type="ARBA" id="ARBA00023136"/>
    </source>
</evidence>
<dbReference type="Proteomes" id="UP000315816">
    <property type="component" value="Unassembled WGS sequence"/>
</dbReference>
<dbReference type="AlphaFoldDB" id="A0A545SLB2"/>
<dbReference type="GO" id="GO:0005886">
    <property type="term" value="C:plasma membrane"/>
    <property type="evidence" value="ECO:0007669"/>
    <property type="project" value="UniProtKB-SubCell"/>
</dbReference>
<dbReference type="InterPro" id="IPR039421">
    <property type="entry name" value="Type_1_exporter"/>
</dbReference>
<dbReference type="GO" id="GO:0005524">
    <property type="term" value="F:ATP binding"/>
    <property type="evidence" value="ECO:0007669"/>
    <property type="project" value="UniProtKB-KW"/>
</dbReference>
<dbReference type="InterPro" id="IPR003593">
    <property type="entry name" value="AAA+_ATPase"/>
</dbReference>
<evidence type="ECO:0000313" key="12">
    <source>
        <dbReference type="EMBL" id="TQV65765.1"/>
    </source>
</evidence>
<dbReference type="PROSITE" id="PS50893">
    <property type="entry name" value="ABC_TRANSPORTER_2"/>
    <property type="match status" value="1"/>
</dbReference>
<evidence type="ECO:0000256" key="3">
    <source>
        <dbReference type="ARBA" id="ARBA00022475"/>
    </source>
</evidence>
<feature type="transmembrane region" description="Helical" evidence="9">
    <location>
        <begin position="39"/>
        <end position="64"/>
    </location>
</feature>
<protein>
    <submittedName>
        <fullName evidence="12">ABC transporter ATP-binding protein</fullName>
    </submittedName>
</protein>
<evidence type="ECO:0000256" key="1">
    <source>
        <dbReference type="ARBA" id="ARBA00004651"/>
    </source>
</evidence>
<dbReference type="FunFam" id="3.40.50.300:FF:000221">
    <property type="entry name" value="Multidrug ABC transporter ATP-binding protein"/>
    <property type="match status" value="1"/>
</dbReference>
<dbReference type="InterPro" id="IPR027417">
    <property type="entry name" value="P-loop_NTPase"/>
</dbReference>
<dbReference type="PROSITE" id="PS50929">
    <property type="entry name" value="ABC_TM1F"/>
    <property type="match status" value="1"/>
</dbReference>
<reference evidence="12 13" key="1">
    <citation type="submission" date="2019-06" db="EMBL/GenBank/DDBJ databases">
        <title>A novel species of marine bacteria.</title>
        <authorList>
            <person name="Wang Y."/>
        </authorList>
    </citation>
    <scope>NUCLEOTIDE SEQUENCE [LARGE SCALE GENOMIC DNA]</scope>
    <source>
        <strain evidence="12 13">MA1-10</strain>
    </source>
</reference>
<feature type="domain" description="ABC transmembrane type-1" evidence="11">
    <location>
        <begin position="40"/>
        <end position="323"/>
    </location>
</feature>
<dbReference type="PROSITE" id="PS00211">
    <property type="entry name" value="ABC_TRANSPORTER_1"/>
    <property type="match status" value="1"/>
</dbReference>
<keyword evidence="8 9" id="KW-0472">Membrane</keyword>
<dbReference type="OrthoDB" id="9808328at2"/>
<evidence type="ECO:0000259" key="11">
    <source>
        <dbReference type="PROSITE" id="PS50929"/>
    </source>
</evidence>
<evidence type="ECO:0000313" key="13">
    <source>
        <dbReference type="Proteomes" id="UP000315816"/>
    </source>
</evidence>
<dbReference type="InterPro" id="IPR011527">
    <property type="entry name" value="ABC1_TM_dom"/>
</dbReference>
<dbReference type="RefSeq" id="WP_142854846.1">
    <property type="nucleotide sequence ID" value="NZ_FXWW01000010.1"/>
</dbReference>
<dbReference type="PANTHER" id="PTHR43394">
    <property type="entry name" value="ATP-DEPENDENT PERMEASE MDL1, MITOCHONDRIAL"/>
    <property type="match status" value="1"/>
</dbReference>
<feature type="transmembrane region" description="Helical" evidence="9">
    <location>
        <begin position="150"/>
        <end position="174"/>
    </location>
</feature>
<keyword evidence="7 9" id="KW-1133">Transmembrane helix</keyword>
<evidence type="ECO:0000256" key="9">
    <source>
        <dbReference type="SAM" id="Phobius"/>
    </source>
</evidence>
<keyword evidence="3" id="KW-1003">Cell membrane</keyword>
<dbReference type="EMBL" id="VICH01000016">
    <property type="protein sequence ID" value="TQV65765.1"/>
    <property type="molecule type" value="Genomic_DNA"/>
</dbReference>
<keyword evidence="6 12" id="KW-0067">ATP-binding</keyword>
<gene>
    <name evidence="12" type="ORF">FIL88_15815</name>
</gene>
<keyword evidence="13" id="KW-1185">Reference proteome</keyword>
<dbReference type="InterPro" id="IPR017871">
    <property type="entry name" value="ABC_transporter-like_CS"/>
</dbReference>
<proteinExistence type="predicted"/>
<dbReference type="PANTHER" id="PTHR43394:SF1">
    <property type="entry name" value="ATP-BINDING CASSETTE SUB-FAMILY B MEMBER 10, MITOCHONDRIAL"/>
    <property type="match status" value="1"/>
</dbReference>
<dbReference type="SUPFAM" id="SSF90123">
    <property type="entry name" value="ABC transporter transmembrane region"/>
    <property type="match status" value="1"/>
</dbReference>
<evidence type="ECO:0000256" key="6">
    <source>
        <dbReference type="ARBA" id="ARBA00022840"/>
    </source>
</evidence>
<feature type="transmembrane region" description="Helical" evidence="9">
    <location>
        <begin position="260"/>
        <end position="279"/>
    </location>
</feature>
<comment type="caution">
    <text evidence="12">The sequence shown here is derived from an EMBL/GenBank/DDBJ whole genome shotgun (WGS) entry which is preliminary data.</text>
</comment>
<dbReference type="Gene3D" id="1.20.1560.10">
    <property type="entry name" value="ABC transporter type 1, transmembrane domain"/>
    <property type="match status" value="1"/>
</dbReference>
<evidence type="ECO:0000256" key="7">
    <source>
        <dbReference type="ARBA" id="ARBA00022989"/>
    </source>
</evidence>
<keyword evidence="4 9" id="KW-0812">Transmembrane</keyword>
<keyword evidence="2" id="KW-0813">Transport</keyword>